<gene>
    <name evidence="2" type="ORF">CEE55_10785</name>
</gene>
<dbReference type="EMBL" id="NIXP01000075">
    <property type="protein sequence ID" value="OWR33624.1"/>
    <property type="molecule type" value="Genomic_DNA"/>
</dbReference>
<protein>
    <submittedName>
        <fullName evidence="2">Uncharacterized protein</fullName>
    </submittedName>
</protein>
<comment type="caution">
    <text evidence="2">The sequence shown here is derived from an EMBL/GenBank/DDBJ whole genome shotgun (WGS) entry which is preliminary data.</text>
</comment>
<keyword evidence="1" id="KW-0812">Transmembrane</keyword>
<reference evidence="2 3" key="1">
    <citation type="submission" date="2017-06" db="EMBL/GenBank/DDBJ databases">
        <authorList>
            <person name="Kim H.J."/>
            <person name="Triplett B.A."/>
        </authorList>
    </citation>
    <scope>NUCLEOTIDE SEQUENCE [LARGE SCALE GENOMIC DNA]</scope>
    <source>
        <strain evidence="2 3">S18795</strain>
    </source>
</reference>
<accession>A0A246KYG7</accession>
<organism evidence="2 3">
    <name type="scientific">Stenotrophomonas pavanii</name>
    <dbReference type="NCBI Taxonomy" id="487698"/>
    <lineage>
        <taxon>Bacteria</taxon>
        <taxon>Pseudomonadati</taxon>
        <taxon>Pseudomonadota</taxon>
        <taxon>Gammaproteobacteria</taxon>
        <taxon>Lysobacterales</taxon>
        <taxon>Lysobacteraceae</taxon>
        <taxon>Stenotrophomonas</taxon>
    </lineage>
</organism>
<evidence type="ECO:0000256" key="1">
    <source>
        <dbReference type="SAM" id="Phobius"/>
    </source>
</evidence>
<dbReference type="AlphaFoldDB" id="A0A246KYG7"/>
<keyword evidence="1" id="KW-1133">Transmembrane helix</keyword>
<evidence type="ECO:0000313" key="3">
    <source>
        <dbReference type="Proteomes" id="UP000197904"/>
    </source>
</evidence>
<feature type="transmembrane region" description="Helical" evidence="1">
    <location>
        <begin position="49"/>
        <end position="67"/>
    </location>
</feature>
<dbReference type="RefSeq" id="WP_088476072.1">
    <property type="nucleotide sequence ID" value="NZ_NIXP01000075.1"/>
</dbReference>
<dbReference type="Proteomes" id="UP000197904">
    <property type="component" value="Unassembled WGS sequence"/>
</dbReference>
<name>A0A246KYG7_9GAMM</name>
<feature type="transmembrane region" description="Helical" evidence="1">
    <location>
        <begin position="5"/>
        <end position="29"/>
    </location>
</feature>
<sequence length="68" mass="7460">METLILFITIVAVLAVLFASVAYGCAWLWWRSLNTLERTLYRSAGSVKLWPAAVGVAGAAWLIARCFA</sequence>
<evidence type="ECO:0000313" key="2">
    <source>
        <dbReference type="EMBL" id="OWR33624.1"/>
    </source>
</evidence>
<keyword evidence="1" id="KW-0472">Membrane</keyword>
<proteinExistence type="predicted"/>